<evidence type="ECO:0000256" key="4">
    <source>
        <dbReference type="ARBA" id="ARBA00022801"/>
    </source>
</evidence>
<evidence type="ECO:0000256" key="1">
    <source>
        <dbReference type="ARBA" id="ARBA00001936"/>
    </source>
</evidence>
<organism evidence="7 8">
    <name type="scientific">Elysia marginata</name>
    <dbReference type="NCBI Taxonomy" id="1093978"/>
    <lineage>
        <taxon>Eukaryota</taxon>
        <taxon>Metazoa</taxon>
        <taxon>Spiralia</taxon>
        <taxon>Lophotrochozoa</taxon>
        <taxon>Mollusca</taxon>
        <taxon>Gastropoda</taxon>
        <taxon>Heterobranchia</taxon>
        <taxon>Euthyneura</taxon>
        <taxon>Panpulmonata</taxon>
        <taxon>Sacoglossa</taxon>
        <taxon>Placobranchoidea</taxon>
        <taxon>Plakobranchidae</taxon>
        <taxon>Elysia</taxon>
    </lineage>
</organism>
<dbReference type="PANTHER" id="PTHR43226:SF4">
    <property type="entry name" value="XAA-PRO AMINOPEPTIDASE 3"/>
    <property type="match status" value="1"/>
</dbReference>
<dbReference type="Pfam" id="PF05195">
    <property type="entry name" value="AMP_N"/>
    <property type="match status" value="1"/>
</dbReference>
<dbReference type="InterPro" id="IPR007865">
    <property type="entry name" value="Aminopep_P_N"/>
</dbReference>
<dbReference type="SUPFAM" id="SSF53092">
    <property type="entry name" value="Creatinase/prolidase N-terminal domain"/>
    <property type="match status" value="1"/>
</dbReference>
<evidence type="ECO:0000259" key="6">
    <source>
        <dbReference type="SMART" id="SM01011"/>
    </source>
</evidence>
<dbReference type="Pfam" id="PF00557">
    <property type="entry name" value="Peptidase_M24"/>
    <property type="match status" value="1"/>
</dbReference>
<dbReference type="InterPro" id="IPR052433">
    <property type="entry name" value="X-Pro_dipept-like"/>
</dbReference>
<feature type="domain" description="Aminopeptidase P N-terminal" evidence="6">
    <location>
        <begin position="90"/>
        <end position="238"/>
    </location>
</feature>
<dbReference type="InterPro" id="IPR029149">
    <property type="entry name" value="Creatin/AminoP/Spt16_N"/>
</dbReference>
<dbReference type="InterPro" id="IPR036005">
    <property type="entry name" value="Creatinase/aminopeptidase-like"/>
</dbReference>
<keyword evidence="8" id="KW-1185">Reference proteome</keyword>
<accession>A0AAV4I8E4</accession>
<keyword evidence="5" id="KW-0464">Manganese</keyword>
<dbReference type="Gene3D" id="3.40.350.10">
    <property type="entry name" value="Creatinase/prolidase N-terminal domain"/>
    <property type="match status" value="1"/>
</dbReference>
<keyword evidence="3" id="KW-0479">Metal-binding</keyword>
<dbReference type="Gene3D" id="3.90.230.10">
    <property type="entry name" value="Creatinase/methionine aminopeptidase superfamily"/>
    <property type="match status" value="1"/>
</dbReference>
<evidence type="ECO:0000256" key="2">
    <source>
        <dbReference type="ARBA" id="ARBA00008766"/>
    </source>
</evidence>
<dbReference type="EMBL" id="BMAT01013054">
    <property type="protein sequence ID" value="GFS04941.1"/>
    <property type="molecule type" value="Genomic_DNA"/>
</dbReference>
<keyword evidence="7" id="KW-0031">Aminopeptidase</keyword>
<comment type="cofactor">
    <cofactor evidence="1">
        <name>Mn(2+)</name>
        <dbReference type="ChEBI" id="CHEBI:29035"/>
    </cofactor>
</comment>
<comment type="caution">
    <text evidence="7">The sequence shown here is derived from an EMBL/GenBank/DDBJ whole genome shotgun (WGS) entry which is preliminary data.</text>
</comment>
<keyword evidence="7" id="KW-0645">Protease</keyword>
<protein>
    <submittedName>
        <fullName evidence="7">XAA-PRO aminopeptidase</fullName>
    </submittedName>
</protein>
<dbReference type="CDD" id="cd01087">
    <property type="entry name" value="Prolidase"/>
    <property type="match status" value="1"/>
</dbReference>
<dbReference type="FunFam" id="3.90.230.10:FF:000002">
    <property type="entry name" value="Xaa-Pro aminopeptidase 3"/>
    <property type="match status" value="1"/>
</dbReference>
<gene>
    <name evidence="7" type="ORF">ElyMa_006508100</name>
</gene>
<name>A0AAV4I8E4_9GAST</name>
<evidence type="ECO:0000313" key="7">
    <source>
        <dbReference type="EMBL" id="GFS04941.1"/>
    </source>
</evidence>
<dbReference type="GO" id="GO:0006508">
    <property type="term" value="P:proteolysis"/>
    <property type="evidence" value="ECO:0007669"/>
    <property type="project" value="TreeGrafter"/>
</dbReference>
<dbReference type="SUPFAM" id="SSF55920">
    <property type="entry name" value="Creatinase/aminopeptidase"/>
    <property type="match status" value="1"/>
</dbReference>
<dbReference type="AlphaFoldDB" id="A0AAV4I8E4"/>
<evidence type="ECO:0000256" key="3">
    <source>
        <dbReference type="ARBA" id="ARBA00022723"/>
    </source>
</evidence>
<dbReference type="InterPro" id="IPR000994">
    <property type="entry name" value="Pept_M24"/>
</dbReference>
<dbReference type="GO" id="GO:0030145">
    <property type="term" value="F:manganese ion binding"/>
    <property type="evidence" value="ECO:0007669"/>
    <property type="project" value="InterPro"/>
</dbReference>
<comment type="similarity">
    <text evidence="2">Belongs to the peptidase M24B family.</text>
</comment>
<keyword evidence="4" id="KW-0378">Hydrolase</keyword>
<dbReference type="SMART" id="SM01011">
    <property type="entry name" value="AMP_N"/>
    <property type="match status" value="1"/>
</dbReference>
<evidence type="ECO:0000256" key="5">
    <source>
        <dbReference type="ARBA" id="ARBA00023211"/>
    </source>
</evidence>
<dbReference type="GO" id="GO:0070006">
    <property type="term" value="F:metalloaminopeptidase activity"/>
    <property type="evidence" value="ECO:0007669"/>
    <property type="project" value="InterPro"/>
</dbReference>
<proteinExistence type="inferred from homology"/>
<dbReference type="Proteomes" id="UP000762676">
    <property type="component" value="Unassembled WGS sequence"/>
</dbReference>
<sequence length="532" mass="59446">MSSRSINGIVVVVALVVVEAAVLLPVVVVKVRTSSSGYTCSRVFTRGRLKPKWPCSSCIVRTLPHIRQFGQPAAQTHPHLIAEGEVTPGLTVKEFHTRRCNLVRSALKVFQGVKSTEHHLFIFPSVTTSFMTNDIPYVFRQNTDFLYLCGFQEADSLLLIKAKSSSIATGDHESILFVPRKDAAKELWDGPRSGATGATAITGVDAAFNSNEVEKYLQFYNKDHKNYVLWYNHSQPVHADFNNRVVAQLMQDKRHKCVENPTNLMHRLRVLKSPAEVSLMQQSVDIASAAFIDVMKFSKPMINEAQIWAKMDFECRMRGAQILAYPPVVAGGARANIIHYITNNQVVKDGEMVLMDAGCELHGYTSDLTRTWPVSGCFTEPQKQLYNATLHVQEECIKLCTQAYTLDEMFTHMLCLLAEELLKLGIISPDTTPSQQINLARKFCPHHVSHYLGMDVHDTSSVSRSMKLQPNMVVTVEPGIYIPSDDYTVAPEYRGMGIRIEDNILVTKSKPVNLSASCPKQVEEIEELISTG</sequence>
<evidence type="ECO:0000313" key="8">
    <source>
        <dbReference type="Proteomes" id="UP000762676"/>
    </source>
</evidence>
<dbReference type="GO" id="GO:0005739">
    <property type="term" value="C:mitochondrion"/>
    <property type="evidence" value="ECO:0007669"/>
    <property type="project" value="TreeGrafter"/>
</dbReference>
<dbReference type="PANTHER" id="PTHR43226">
    <property type="entry name" value="XAA-PRO AMINOPEPTIDASE 3"/>
    <property type="match status" value="1"/>
</dbReference>
<reference evidence="7 8" key="1">
    <citation type="journal article" date="2021" name="Elife">
        <title>Chloroplast acquisition without the gene transfer in kleptoplastic sea slugs, Plakobranchus ocellatus.</title>
        <authorList>
            <person name="Maeda T."/>
            <person name="Takahashi S."/>
            <person name="Yoshida T."/>
            <person name="Shimamura S."/>
            <person name="Takaki Y."/>
            <person name="Nagai Y."/>
            <person name="Toyoda A."/>
            <person name="Suzuki Y."/>
            <person name="Arimoto A."/>
            <person name="Ishii H."/>
            <person name="Satoh N."/>
            <person name="Nishiyama T."/>
            <person name="Hasebe M."/>
            <person name="Maruyama T."/>
            <person name="Minagawa J."/>
            <person name="Obokata J."/>
            <person name="Shigenobu S."/>
        </authorList>
    </citation>
    <scope>NUCLEOTIDE SEQUENCE [LARGE SCALE GENOMIC DNA]</scope>
</reference>